<evidence type="ECO:0000313" key="1">
    <source>
        <dbReference type="EMBL" id="HEN41022.1"/>
    </source>
</evidence>
<dbReference type="CDD" id="cd12870">
    <property type="entry name" value="MqsA"/>
    <property type="match status" value="1"/>
</dbReference>
<protein>
    <submittedName>
        <fullName evidence="1">Type II toxin-antitoxin system MqsA family antitoxin</fullName>
    </submittedName>
</protein>
<gene>
    <name evidence="1" type="ORF">ENQ87_01415</name>
</gene>
<comment type="caution">
    <text evidence="1">The sequence shown here is derived from an EMBL/GenBank/DDBJ whole genome shotgun (WGS) entry which is preliminary data.</text>
</comment>
<proteinExistence type="predicted"/>
<dbReference type="Gene3D" id="3.10.20.860">
    <property type="match status" value="1"/>
</dbReference>
<name>A0A831XD36_GEOME</name>
<dbReference type="InterPro" id="IPR022453">
    <property type="entry name" value="Znf_MqsA-type"/>
</dbReference>
<reference evidence="1" key="1">
    <citation type="journal article" date="2020" name="mSystems">
        <title>Genome- and Community-Level Interaction Insights into Carbon Utilization and Element Cycling Functions of Hydrothermarchaeota in Hydrothermal Sediment.</title>
        <authorList>
            <person name="Zhou Z."/>
            <person name="Liu Y."/>
            <person name="Xu W."/>
            <person name="Pan J."/>
            <person name="Luo Z.H."/>
            <person name="Li M."/>
        </authorList>
    </citation>
    <scope>NUCLEOTIDE SEQUENCE [LARGE SCALE GENOMIC DNA]</scope>
    <source>
        <strain evidence="1">SpSt-349</strain>
    </source>
</reference>
<sequence length="77" mass="8352">MKCPLCKGRMVPGKTNLPFTVEGDGNVIVVTSVPALVCEQCGDDFVEIDVVRRVEKIVARIERDGISMGLVEYGRAA</sequence>
<accession>A0A831XD36</accession>
<dbReference type="NCBIfam" id="TIGR03831">
    <property type="entry name" value="YgiT_finger"/>
    <property type="match status" value="1"/>
</dbReference>
<organism evidence="1">
    <name type="scientific">Geobacter metallireducens</name>
    <dbReference type="NCBI Taxonomy" id="28232"/>
    <lineage>
        <taxon>Bacteria</taxon>
        <taxon>Pseudomonadati</taxon>
        <taxon>Thermodesulfobacteriota</taxon>
        <taxon>Desulfuromonadia</taxon>
        <taxon>Geobacterales</taxon>
        <taxon>Geobacteraceae</taxon>
        <taxon>Geobacter</taxon>
    </lineage>
</organism>
<dbReference type="AlphaFoldDB" id="A0A831XD36"/>
<dbReference type="EMBL" id="DSOV01000006">
    <property type="protein sequence ID" value="HEN41022.1"/>
    <property type="molecule type" value="Genomic_DNA"/>
</dbReference>